<dbReference type="InterPro" id="IPR013103">
    <property type="entry name" value="RVT_2"/>
</dbReference>
<keyword evidence="4" id="KW-0548">Nucleotidyltransferase</keyword>
<sequence>MWTECILTAVYLINRIPSSVLSGKSPYELVFSVEPNLSHLKVFGCLCFSTVLNDSDKFSSRSEKSVFIGYSNEKKGYKLFSLETKKVYFSRDVKFYETVFPFRNSSECKEYDMVYQNKNSLNFFNIDEDESRSDEPCDDERDLGAEISKGTDNISLGGTENTEGTRRNEGNSNEGTSVEAASDIDESAILDENDSLSEGDDNYYHEFNDLFETPCMVVKIDSKVKYSIDRHVNYSNLSVEYFNFSTNLNKIVEPKNFEEASKDIRWLEAMNLEMEALNRNGTWVLTKLPIGRKPIGNKWVYKVKYKSSGDVERFKARLVAKGFNQKEGIDYEETFSPVVKIVTVRCVLSLAVYNGWPVYQLDINNAFLYGDLVEDVYMSLPDGYFSKNDTRVCKLVKSLYGLKQAPRKWNEKLTAVLHENGFEQSKNDFSLFKKNKDGVVIILLVYVDDIVVTGNNQSEINKFKDFLKTKFLIKDLGVLRYFLGIGVLESGGNMYSTQRKYCLELLAEFGMLACKPCGTPIESKEGSNKSSKVKAVEFMHAPLQSHLKLAFKLLRYLKNALGKGISFNKGNDLNLKVYVDSDWAKCKVTRKSITGYAVFMGESLMSWKSKKQSMLSKSSAKAEYRAMNSVTCEVIWILKILAELNVDTTLPELLHCDNSSAIQIAANPVFHERTKHFEIKLFFLREKVASGVVKTVKVKSTNNIADIFTKGLSVVDHSRFCTNLGLYDMFRISLRGNIENNKQDPKERTESET</sequence>
<feature type="compositionally biased region" description="Polar residues" evidence="1">
    <location>
        <begin position="150"/>
        <end position="162"/>
    </location>
</feature>
<gene>
    <name evidence="4" type="ORF">Tco_1078511</name>
</gene>
<evidence type="ECO:0000259" key="2">
    <source>
        <dbReference type="Pfam" id="PF07727"/>
    </source>
</evidence>
<accession>A0ABQ5HQD3</accession>
<feature type="region of interest" description="Disordered" evidence="1">
    <location>
        <begin position="129"/>
        <end position="184"/>
    </location>
</feature>
<keyword evidence="4" id="KW-0808">Transferase</keyword>
<dbReference type="CDD" id="cd09272">
    <property type="entry name" value="RNase_HI_RT_Ty1"/>
    <property type="match status" value="1"/>
</dbReference>
<keyword evidence="5" id="KW-1185">Reference proteome</keyword>
<reference evidence="4" key="2">
    <citation type="submission" date="2022-01" db="EMBL/GenBank/DDBJ databases">
        <authorList>
            <person name="Yamashiro T."/>
            <person name="Shiraishi A."/>
            <person name="Satake H."/>
            <person name="Nakayama K."/>
        </authorList>
    </citation>
    <scope>NUCLEOTIDE SEQUENCE</scope>
</reference>
<keyword evidence="4" id="KW-0695">RNA-directed DNA polymerase</keyword>
<feature type="compositionally biased region" description="Acidic residues" evidence="1">
    <location>
        <begin position="129"/>
        <end position="141"/>
    </location>
</feature>
<feature type="domain" description="Retroviral polymerase SH3-like" evidence="3">
    <location>
        <begin position="45"/>
        <end position="106"/>
    </location>
</feature>
<dbReference type="PANTHER" id="PTHR11439">
    <property type="entry name" value="GAG-POL-RELATED RETROTRANSPOSON"/>
    <property type="match status" value="1"/>
</dbReference>
<dbReference type="PANTHER" id="PTHR11439:SF489">
    <property type="entry name" value="RNA-DIRECTED DNA POLYMERASE"/>
    <property type="match status" value="1"/>
</dbReference>
<dbReference type="Pfam" id="PF25597">
    <property type="entry name" value="SH3_retrovirus"/>
    <property type="match status" value="1"/>
</dbReference>
<dbReference type="SUPFAM" id="SSF56672">
    <property type="entry name" value="DNA/RNA polymerases"/>
    <property type="match status" value="1"/>
</dbReference>
<evidence type="ECO:0000256" key="1">
    <source>
        <dbReference type="SAM" id="MobiDB-lite"/>
    </source>
</evidence>
<dbReference type="Pfam" id="PF07727">
    <property type="entry name" value="RVT_2"/>
    <property type="match status" value="1"/>
</dbReference>
<evidence type="ECO:0000313" key="5">
    <source>
        <dbReference type="Proteomes" id="UP001151760"/>
    </source>
</evidence>
<protein>
    <submittedName>
        <fullName evidence="4">RNA-directed DNA polymerase</fullName>
    </submittedName>
</protein>
<dbReference type="GO" id="GO:0003964">
    <property type="term" value="F:RNA-directed DNA polymerase activity"/>
    <property type="evidence" value="ECO:0007669"/>
    <property type="project" value="UniProtKB-KW"/>
</dbReference>
<proteinExistence type="predicted"/>
<dbReference type="EMBL" id="BQNB010019847">
    <property type="protein sequence ID" value="GJT89666.1"/>
    <property type="molecule type" value="Genomic_DNA"/>
</dbReference>
<dbReference type="InterPro" id="IPR043502">
    <property type="entry name" value="DNA/RNA_pol_sf"/>
</dbReference>
<name>A0ABQ5HQD3_9ASTR</name>
<evidence type="ECO:0000313" key="4">
    <source>
        <dbReference type="EMBL" id="GJT89666.1"/>
    </source>
</evidence>
<reference evidence="4" key="1">
    <citation type="journal article" date="2022" name="Int. J. Mol. Sci.">
        <title>Draft Genome of Tanacetum Coccineum: Genomic Comparison of Closely Related Tanacetum-Family Plants.</title>
        <authorList>
            <person name="Yamashiro T."/>
            <person name="Shiraishi A."/>
            <person name="Nakayama K."/>
            <person name="Satake H."/>
        </authorList>
    </citation>
    <scope>NUCLEOTIDE SEQUENCE</scope>
</reference>
<dbReference type="Proteomes" id="UP001151760">
    <property type="component" value="Unassembled WGS sequence"/>
</dbReference>
<evidence type="ECO:0000259" key="3">
    <source>
        <dbReference type="Pfam" id="PF25597"/>
    </source>
</evidence>
<organism evidence="4 5">
    <name type="scientific">Tanacetum coccineum</name>
    <dbReference type="NCBI Taxonomy" id="301880"/>
    <lineage>
        <taxon>Eukaryota</taxon>
        <taxon>Viridiplantae</taxon>
        <taxon>Streptophyta</taxon>
        <taxon>Embryophyta</taxon>
        <taxon>Tracheophyta</taxon>
        <taxon>Spermatophyta</taxon>
        <taxon>Magnoliopsida</taxon>
        <taxon>eudicotyledons</taxon>
        <taxon>Gunneridae</taxon>
        <taxon>Pentapetalae</taxon>
        <taxon>asterids</taxon>
        <taxon>campanulids</taxon>
        <taxon>Asterales</taxon>
        <taxon>Asteraceae</taxon>
        <taxon>Asteroideae</taxon>
        <taxon>Anthemideae</taxon>
        <taxon>Anthemidinae</taxon>
        <taxon>Tanacetum</taxon>
    </lineage>
</organism>
<comment type="caution">
    <text evidence="4">The sequence shown here is derived from an EMBL/GenBank/DDBJ whole genome shotgun (WGS) entry which is preliminary data.</text>
</comment>
<dbReference type="InterPro" id="IPR057670">
    <property type="entry name" value="SH3_retrovirus"/>
</dbReference>
<feature type="domain" description="Reverse transcriptase Ty1/copia-type" evidence="2">
    <location>
        <begin position="280"/>
        <end position="522"/>
    </location>
</feature>